<keyword evidence="4 6" id="KW-0472">Membrane</keyword>
<protein>
    <recommendedName>
        <fullName evidence="7">STAS domain-containing protein</fullName>
    </recommendedName>
</protein>
<organism evidence="8 9">
    <name type="scientific">Allacma fusca</name>
    <dbReference type="NCBI Taxonomy" id="39272"/>
    <lineage>
        <taxon>Eukaryota</taxon>
        <taxon>Metazoa</taxon>
        <taxon>Ecdysozoa</taxon>
        <taxon>Arthropoda</taxon>
        <taxon>Hexapoda</taxon>
        <taxon>Collembola</taxon>
        <taxon>Symphypleona</taxon>
        <taxon>Sminthuridae</taxon>
        <taxon>Allacma</taxon>
    </lineage>
</organism>
<sequence>MDEIFQDRGRGRTLKSKTRDILKKRLPILKWMPKYRKGYILPDIIAGITVWLTAVPQSLAYAGIAGLTPEYGLYSQFLGPFVYIVLGSCRQMTIGPTAIVQLFTYQKCGEDFPECVVLMGFYSGIVELFLGILQLGFLVSFISEPVTIAHHPQIFYVEPGRHCPWSYMSCGARYVEDTERCTPANEFRKPTSVEEVILGSVRSGFPPVGLPQFELYNPNGNSTVPMTPIETLQFLGTGPLVVAFGAILQNIAISKAFGHGQTVDATQEMLATGVTNAIGGFFSSIPTSGSFARSAINDASGVKSPLGGMVTGVMILLSLGYLTPFFQFIPKASLAAVIICAVVFLIEVESISLMWRTSKLDFLCCTVTIAASLGLGIEYGILVGVSVSLAILLLNSLRPSMTPEFKIDPETNVHFVLLKPDQGINFPSVDYIRDSVNHIARHYDNYSIIVIQCDKWTRWDFTAANALVFLTKAMSKRGISLVFYKCRPEWYQLLETFGLKDPPCCFHKEDLEDYFMQMEPELSTSSVCNVTANPQDETSDDEGNMLLESSRSFPNYYNFD</sequence>
<dbReference type="CDD" id="cd07042">
    <property type="entry name" value="STAS_SulP_like_sulfate_transporter"/>
    <property type="match status" value="1"/>
</dbReference>
<dbReference type="PANTHER" id="PTHR11814">
    <property type="entry name" value="SULFATE TRANSPORTER"/>
    <property type="match status" value="1"/>
</dbReference>
<dbReference type="AlphaFoldDB" id="A0A8J2P7D0"/>
<evidence type="ECO:0000256" key="1">
    <source>
        <dbReference type="ARBA" id="ARBA00004141"/>
    </source>
</evidence>
<dbReference type="InterPro" id="IPR011547">
    <property type="entry name" value="SLC26A/SulP_dom"/>
</dbReference>
<evidence type="ECO:0000256" key="2">
    <source>
        <dbReference type="ARBA" id="ARBA00022692"/>
    </source>
</evidence>
<evidence type="ECO:0000256" key="6">
    <source>
        <dbReference type="SAM" id="Phobius"/>
    </source>
</evidence>
<dbReference type="InterPro" id="IPR001902">
    <property type="entry name" value="SLC26A/SulP_fam"/>
</dbReference>
<dbReference type="PROSITE" id="PS50801">
    <property type="entry name" value="STAS"/>
    <property type="match status" value="1"/>
</dbReference>
<accession>A0A8J2P7D0</accession>
<dbReference type="EMBL" id="CAJVCH010167284">
    <property type="protein sequence ID" value="CAG7728717.1"/>
    <property type="molecule type" value="Genomic_DNA"/>
</dbReference>
<keyword evidence="3 6" id="KW-1133">Transmembrane helix</keyword>
<dbReference type="Proteomes" id="UP000708208">
    <property type="component" value="Unassembled WGS sequence"/>
</dbReference>
<gene>
    <name evidence="8" type="ORF">AFUS01_LOCUS17478</name>
</gene>
<evidence type="ECO:0000259" key="7">
    <source>
        <dbReference type="PROSITE" id="PS50801"/>
    </source>
</evidence>
<evidence type="ECO:0000256" key="4">
    <source>
        <dbReference type="ARBA" id="ARBA00023136"/>
    </source>
</evidence>
<keyword evidence="2 6" id="KW-0812">Transmembrane</keyword>
<feature type="domain" description="STAS" evidence="7">
    <location>
        <begin position="416"/>
        <end position="525"/>
    </location>
</feature>
<dbReference type="Pfam" id="PF00916">
    <property type="entry name" value="Sulfate_transp"/>
    <property type="match status" value="2"/>
</dbReference>
<feature type="transmembrane region" description="Helical" evidence="6">
    <location>
        <begin position="367"/>
        <end position="394"/>
    </location>
</feature>
<feature type="transmembrane region" description="Helical" evidence="6">
    <location>
        <begin position="304"/>
        <end position="322"/>
    </location>
</feature>
<evidence type="ECO:0000256" key="3">
    <source>
        <dbReference type="ARBA" id="ARBA00022989"/>
    </source>
</evidence>
<name>A0A8J2P7D0_9HEXA</name>
<feature type="transmembrane region" description="Helical" evidence="6">
    <location>
        <begin position="115"/>
        <end position="142"/>
    </location>
</feature>
<evidence type="ECO:0000256" key="5">
    <source>
        <dbReference type="SAM" id="MobiDB-lite"/>
    </source>
</evidence>
<comment type="subcellular location">
    <subcellularLocation>
        <location evidence="1">Membrane</location>
        <topology evidence="1">Multi-pass membrane protein</topology>
    </subcellularLocation>
</comment>
<comment type="caution">
    <text evidence="8">The sequence shown here is derived from an EMBL/GenBank/DDBJ whole genome shotgun (WGS) entry which is preliminary data.</text>
</comment>
<evidence type="ECO:0000313" key="9">
    <source>
        <dbReference type="Proteomes" id="UP000708208"/>
    </source>
</evidence>
<dbReference type="OrthoDB" id="288203at2759"/>
<feature type="transmembrane region" description="Helical" evidence="6">
    <location>
        <begin position="81"/>
        <end position="103"/>
    </location>
</feature>
<proteinExistence type="predicted"/>
<dbReference type="InterPro" id="IPR002645">
    <property type="entry name" value="STAS_dom"/>
</dbReference>
<feature type="region of interest" description="Disordered" evidence="5">
    <location>
        <begin position="529"/>
        <end position="548"/>
    </location>
</feature>
<reference evidence="8" key="1">
    <citation type="submission" date="2021-06" db="EMBL/GenBank/DDBJ databases">
        <authorList>
            <person name="Hodson N. C."/>
            <person name="Mongue J. A."/>
            <person name="Jaron S. K."/>
        </authorList>
    </citation>
    <scope>NUCLEOTIDE SEQUENCE</scope>
</reference>
<dbReference type="GO" id="GO:0055085">
    <property type="term" value="P:transmembrane transport"/>
    <property type="evidence" value="ECO:0007669"/>
    <property type="project" value="InterPro"/>
</dbReference>
<keyword evidence="9" id="KW-1185">Reference proteome</keyword>
<feature type="transmembrane region" description="Helical" evidence="6">
    <location>
        <begin position="334"/>
        <end position="355"/>
    </location>
</feature>
<dbReference type="GO" id="GO:0016020">
    <property type="term" value="C:membrane"/>
    <property type="evidence" value="ECO:0007669"/>
    <property type="project" value="UniProtKB-SubCell"/>
</dbReference>
<feature type="transmembrane region" description="Helical" evidence="6">
    <location>
        <begin position="39"/>
        <end position="61"/>
    </location>
</feature>
<dbReference type="Pfam" id="PF01740">
    <property type="entry name" value="STAS"/>
    <property type="match status" value="1"/>
</dbReference>
<evidence type="ECO:0000313" key="8">
    <source>
        <dbReference type="EMBL" id="CAG7728717.1"/>
    </source>
</evidence>